<name>A0A0B2WRI5_METAS</name>
<evidence type="ECO:0000313" key="2">
    <source>
        <dbReference type="Proteomes" id="UP000030816"/>
    </source>
</evidence>
<dbReference type="HOGENOM" id="CLU_2146436_0_0_1"/>
<dbReference type="AlphaFoldDB" id="A0A0B2WRI5"/>
<protein>
    <submittedName>
        <fullName evidence="1">Uncharacterized protein</fullName>
    </submittedName>
</protein>
<organism evidence="1 2">
    <name type="scientific">Metarhizium album (strain ARSEF 1941)</name>
    <dbReference type="NCBI Taxonomy" id="1081103"/>
    <lineage>
        <taxon>Eukaryota</taxon>
        <taxon>Fungi</taxon>
        <taxon>Dikarya</taxon>
        <taxon>Ascomycota</taxon>
        <taxon>Pezizomycotina</taxon>
        <taxon>Sordariomycetes</taxon>
        <taxon>Hypocreomycetidae</taxon>
        <taxon>Hypocreales</taxon>
        <taxon>Clavicipitaceae</taxon>
        <taxon>Metarhizium</taxon>
    </lineage>
</organism>
<dbReference type="Proteomes" id="UP000030816">
    <property type="component" value="Unassembled WGS sequence"/>
</dbReference>
<proteinExistence type="predicted"/>
<accession>A0A0B2WRI5</accession>
<dbReference type="GeneID" id="63737588"/>
<sequence>MASAMPTSPASGAELLSRDRTNPASGCYLFHVDECCLPLVCICAEGRLYEFNPKSWSAGGNGCDPPWGYIAESWSSHPKWLEIEGGHVIHQNYAVTNTPFAEMYATKSMMLY</sequence>
<dbReference type="OrthoDB" id="5238343at2759"/>
<keyword evidence="2" id="KW-1185">Reference proteome</keyword>
<dbReference type="RefSeq" id="XP_040679737.1">
    <property type="nucleotide sequence ID" value="XM_040821932.1"/>
</dbReference>
<comment type="caution">
    <text evidence="1">The sequence shown here is derived from an EMBL/GenBank/DDBJ whole genome shotgun (WGS) entry which is preliminary data.</text>
</comment>
<evidence type="ECO:0000313" key="1">
    <source>
        <dbReference type="EMBL" id="KHN98671.1"/>
    </source>
</evidence>
<dbReference type="EMBL" id="AZHE01000006">
    <property type="protein sequence ID" value="KHN98671.1"/>
    <property type="molecule type" value="Genomic_DNA"/>
</dbReference>
<reference evidence="1 2" key="1">
    <citation type="journal article" date="2014" name="Proc. Natl. Acad. Sci. U.S.A.">
        <title>Trajectory and genomic determinants of fungal-pathogen speciation and host adaptation.</title>
        <authorList>
            <person name="Hu X."/>
            <person name="Xiao G."/>
            <person name="Zheng P."/>
            <person name="Shang Y."/>
            <person name="Su Y."/>
            <person name="Zhang X."/>
            <person name="Liu X."/>
            <person name="Zhan S."/>
            <person name="St Leger R.J."/>
            <person name="Wang C."/>
        </authorList>
    </citation>
    <scope>NUCLEOTIDE SEQUENCE [LARGE SCALE GENOMIC DNA]</scope>
    <source>
        <strain evidence="1 2">ARSEF 1941</strain>
    </source>
</reference>
<gene>
    <name evidence="1" type="ORF">MAM_03133</name>
</gene>